<dbReference type="GO" id="GO:0006635">
    <property type="term" value="P:fatty acid beta-oxidation"/>
    <property type="evidence" value="ECO:0007669"/>
    <property type="project" value="TreeGrafter"/>
</dbReference>
<evidence type="ECO:0000313" key="1">
    <source>
        <dbReference type="EMBL" id="SIM85532.1"/>
    </source>
</evidence>
<dbReference type="AlphaFoldDB" id="A0A1N5WJM2"/>
<dbReference type="Proteomes" id="UP000195607">
    <property type="component" value="Chromosome I"/>
</dbReference>
<reference evidence="1 2" key="1">
    <citation type="submission" date="2016-04" db="EMBL/GenBank/DDBJ databases">
        <authorList>
            <person name="Evans L.H."/>
            <person name="Alamgir A."/>
            <person name="Owens N."/>
            <person name="Weber N.D."/>
            <person name="Virtaneva K."/>
            <person name="Barbian K."/>
            <person name="Babar A."/>
            <person name="Rosenke K."/>
        </authorList>
    </citation>
    <scope>NUCLEOTIDE SEQUENCE [LARGE SCALE GENOMIC DNA]</scope>
    <source>
        <strain evidence="2">S5(T) (JCM 30642 \VKM B-2941)</strain>
    </source>
</reference>
<dbReference type="PANTHER" id="PTHR11941">
    <property type="entry name" value="ENOYL-COA HYDRATASE-RELATED"/>
    <property type="match status" value="1"/>
</dbReference>
<dbReference type="InterPro" id="IPR029045">
    <property type="entry name" value="ClpP/crotonase-like_dom_sf"/>
</dbReference>
<organism evidence="1 2">
    <name type="scientific">Cuniculiplasma divulgatum</name>
    <dbReference type="NCBI Taxonomy" id="1673428"/>
    <lineage>
        <taxon>Archaea</taxon>
        <taxon>Methanobacteriati</taxon>
        <taxon>Thermoplasmatota</taxon>
        <taxon>Thermoplasmata</taxon>
        <taxon>Thermoplasmatales</taxon>
        <taxon>Cuniculiplasmataceae</taxon>
        <taxon>Cuniculiplasma</taxon>
    </lineage>
</organism>
<sequence length="244" mass="27125">MIDISKNDTIGEISLSRKEKRNAINQELLEELLKAIRVIEEDENLKVIIIDSSSGDFSVGADINELLKMNTALAISFREKMSNIVSEMINSDKIFISYLTGFSLGGGFEIAQWSDMIIADEKSRIGQPEVNIGINAGAGGNTILPREVGYKNAMYLALTGNIISAKEAKERGIIQETVRTREEMLEIARKIASKDSATIVAIKKSMRRSLNFNPSEDMKAEEESFIKLTQNTTTKELLKAFLNK</sequence>
<dbReference type="RefSeq" id="WP_148690200.1">
    <property type="nucleotide sequence ID" value="NZ_LT671858.1"/>
</dbReference>
<proteinExistence type="predicted"/>
<gene>
    <name evidence="1" type="ORF">CSP5_1869</name>
</gene>
<name>A0A1N5WJM2_9ARCH</name>
<evidence type="ECO:0000313" key="2">
    <source>
        <dbReference type="Proteomes" id="UP000195607"/>
    </source>
</evidence>
<dbReference type="Pfam" id="PF00378">
    <property type="entry name" value="ECH_1"/>
    <property type="match status" value="1"/>
</dbReference>
<accession>A0A1N5WJM2</accession>
<dbReference type="EMBL" id="LT671858">
    <property type="protein sequence ID" value="SIM85532.1"/>
    <property type="molecule type" value="Genomic_DNA"/>
</dbReference>
<dbReference type="CDD" id="cd06558">
    <property type="entry name" value="crotonase-like"/>
    <property type="match status" value="1"/>
</dbReference>
<dbReference type="GO" id="GO:0003824">
    <property type="term" value="F:catalytic activity"/>
    <property type="evidence" value="ECO:0007669"/>
    <property type="project" value="UniProtKB-ARBA"/>
</dbReference>
<dbReference type="Gene3D" id="3.90.226.10">
    <property type="entry name" value="2-enoyl-CoA Hydratase, Chain A, domain 1"/>
    <property type="match status" value="1"/>
</dbReference>
<dbReference type="InterPro" id="IPR001753">
    <property type="entry name" value="Enoyl-CoA_hydra/iso"/>
</dbReference>
<dbReference type="PANTHER" id="PTHR11941:SF54">
    <property type="entry name" value="ENOYL-COA HYDRATASE, MITOCHONDRIAL"/>
    <property type="match status" value="1"/>
</dbReference>
<dbReference type="GeneID" id="41589106"/>
<dbReference type="SUPFAM" id="SSF52096">
    <property type="entry name" value="ClpP/crotonase"/>
    <property type="match status" value="1"/>
</dbReference>
<protein>
    <submittedName>
        <fullName evidence="1">Enoyl-CoA hydratase</fullName>
    </submittedName>
</protein>